<keyword evidence="3 5" id="KW-1133">Transmembrane helix</keyword>
<dbReference type="Pfam" id="PF13564">
    <property type="entry name" value="DoxX_2"/>
    <property type="match status" value="1"/>
</dbReference>
<keyword evidence="4 5" id="KW-0472">Membrane</keyword>
<keyword evidence="2 5" id="KW-0812">Transmembrane</keyword>
<feature type="transmembrane region" description="Helical" evidence="5">
    <location>
        <begin position="98"/>
        <end position="114"/>
    </location>
</feature>
<name>A0ABY4HR15_9FLAO</name>
<organism evidence="6 7">
    <name type="scientific">Flavobacterium sediminilitoris</name>
    <dbReference type="NCBI Taxonomy" id="2024526"/>
    <lineage>
        <taxon>Bacteria</taxon>
        <taxon>Pseudomonadati</taxon>
        <taxon>Bacteroidota</taxon>
        <taxon>Flavobacteriia</taxon>
        <taxon>Flavobacteriales</taxon>
        <taxon>Flavobacteriaceae</taxon>
        <taxon>Flavobacterium</taxon>
    </lineage>
</organism>
<proteinExistence type="predicted"/>
<keyword evidence="7" id="KW-1185">Reference proteome</keyword>
<evidence type="ECO:0000256" key="4">
    <source>
        <dbReference type="ARBA" id="ARBA00023136"/>
    </source>
</evidence>
<feature type="transmembrane region" description="Helical" evidence="5">
    <location>
        <begin position="73"/>
        <end position="92"/>
    </location>
</feature>
<reference evidence="6" key="2">
    <citation type="submission" date="2022-04" db="EMBL/GenBank/DDBJ databases">
        <title>Complete Genome Sequence of Flavobacterium sediminilitoris YSM-43, Isolated from a Tidal Sediment.</title>
        <authorList>
            <person name="Lee P.A."/>
        </authorList>
    </citation>
    <scope>NUCLEOTIDE SEQUENCE</scope>
    <source>
        <strain evidence="6">YSM-43</strain>
    </source>
</reference>
<feature type="transmembrane region" description="Helical" evidence="5">
    <location>
        <begin position="47"/>
        <end position="66"/>
    </location>
</feature>
<accession>A0ABY4HR15</accession>
<evidence type="ECO:0000256" key="2">
    <source>
        <dbReference type="ARBA" id="ARBA00022692"/>
    </source>
</evidence>
<evidence type="ECO:0000313" key="7">
    <source>
        <dbReference type="Proteomes" id="UP000830454"/>
    </source>
</evidence>
<dbReference type="EMBL" id="CP090145">
    <property type="protein sequence ID" value="UOX34666.1"/>
    <property type="molecule type" value="Genomic_DNA"/>
</dbReference>
<reference evidence="6" key="1">
    <citation type="submission" date="2021-12" db="EMBL/GenBank/DDBJ databases">
        <authorList>
            <person name="Cha I.-T."/>
            <person name="Lee K.-E."/>
            <person name="Park S.-J."/>
        </authorList>
    </citation>
    <scope>NUCLEOTIDE SEQUENCE</scope>
    <source>
        <strain evidence="6">YSM-43</strain>
    </source>
</reference>
<dbReference type="RefSeq" id="WP_045970881.1">
    <property type="nucleotide sequence ID" value="NZ_CP090145.1"/>
</dbReference>
<evidence type="ECO:0000256" key="1">
    <source>
        <dbReference type="ARBA" id="ARBA00004141"/>
    </source>
</evidence>
<evidence type="ECO:0000256" key="3">
    <source>
        <dbReference type="ARBA" id="ARBA00022989"/>
    </source>
</evidence>
<evidence type="ECO:0000256" key="5">
    <source>
        <dbReference type="SAM" id="Phobius"/>
    </source>
</evidence>
<protein>
    <submittedName>
        <fullName evidence="6">DoxX family protein</fullName>
    </submittedName>
</protein>
<gene>
    <name evidence="6" type="ORF">LXD69_03960</name>
</gene>
<dbReference type="InterPro" id="IPR032808">
    <property type="entry name" value="DoxX"/>
</dbReference>
<evidence type="ECO:0000313" key="6">
    <source>
        <dbReference type="EMBL" id="UOX34666.1"/>
    </source>
</evidence>
<feature type="transmembrane region" description="Helical" evidence="5">
    <location>
        <begin position="7"/>
        <end position="27"/>
    </location>
</feature>
<comment type="subcellular location">
    <subcellularLocation>
        <location evidence="1">Membrane</location>
        <topology evidence="1">Multi-pass membrane protein</topology>
    </subcellularLocation>
</comment>
<sequence length="119" mass="13985">MNKYLRIAYWIFTALFCALMLYSANMYLSNYEMVNGFFVNLGYPTYLIYPLAILKIIGVITILTNFNKTLKEWAYAAFFFEIILAFFAHYMIKDGGQKTALIAMILLLTSYFLYKKTRK</sequence>
<dbReference type="Proteomes" id="UP000830454">
    <property type="component" value="Chromosome"/>
</dbReference>